<protein>
    <submittedName>
        <fullName evidence="3">Protein PLANT CADMIUM RESISTANCE 1-like</fullName>
    </submittedName>
</protein>
<dbReference type="AlphaFoldDB" id="A0A6P8HG23"/>
<reference evidence="3" key="1">
    <citation type="submission" date="2025-08" db="UniProtKB">
        <authorList>
            <consortium name="RefSeq"/>
        </authorList>
    </citation>
    <scope>IDENTIFICATION</scope>
    <source>
        <tissue evidence="3">Tentacle</tissue>
    </source>
</reference>
<dbReference type="Proteomes" id="UP000515163">
    <property type="component" value="Unplaced"/>
</dbReference>
<dbReference type="InterPro" id="IPR006461">
    <property type="entry name" value="PLAC_motif_containing"/>
</dbReference>
<dbReference type="NCBIfam" id="TIGR01571">
    <property type="entry name" value="A_thal_Cys_rich"/>
    <property type="match status" value="1"/>
</dbReference>
<comment type="similarity">
    <text evidence="1">Belongs to the cornifelin family.</text>
</comment>
<dbReference type="Pfam" id="PF04749">
    <property type="entry name" value="PLAC8"/>
    <property type="match status" value="1"/>
</dbReference>
<dbReference type="OrthoDB" id="5946211at2759"/>
<sequence>MSGKWDNGLFGCCNDCGTCLITLFCPCYTAGKNAEAVGDSCLLCGLAFFVPLLDLVTMASVRGKIREQHGIGGSFVTDCLSIMCCMPCALVQEAQQVKGSPGSHSIARC</sequence>
<evidence type="ECO:0000313" key="3">
    <source>
        <dbReference type="RefSeq" id="XP_031551532.1"/>
    </source>
</evidence>
<keyword evidence="2" id="KW-1185">Reference proteome</keyword>
<evidence type="ECO:0000313" key="2">
    <source>
        <dbReference type="Proteomes" id="UP000515163"/>
    </source>
</evidence>
<dbReference type="InParanoid" id="A0A6P8HG23"/>
<gene>
    <name evidence="3" type="primary">LOC116288827</name>
</gene>
<accession>A0A6P8HG23</accession>
<dbReference type="RefSeq" id="XP_031551532.1">
    <property type="nucleotide sequence ID" value="XM_031695672.1"/>
</dbReference>
<organism evidence="2 3">
    <name type="scientific">Actinia tenebrosa</name>
    <name type="common">Australian red waratah sea anemone</name>
    <dbReference type="NCBI Taxonomy" id="6105"/>
    <lineage>
        <taxon>Eukaryota</taxon>
        <taxon>Metazoa</taxon>
        <taxon>Cnidaria</taxon>
        <taxon>Anthozoa</taxon>
        <taxon>Hexacorallia</taxon>
        <taxon>Actiniaria</taxon>
        <taxon>Actiniidae</taxon>
        <taxon>Actinia</taxon>
    </lineage>
</organism>
<dbReference type="PANTHER" id="PTHR15907">
    <property type="entry name" value="DUF614 FAMILY PROTEIN-RELATED"/>
    <property type="match status" value="1"/>
</dbReference>
<dbReference type="GeneID" id="116288827"/>
<proteinExistence type="inferred from homology"/>
<name>A0A6P8HG23_ACTTE</name>
<evidence type="ECO:0000256" key="1">
    <source>
        <dbReference type="ARBA" id="ARBA00009024"/>
    </source>
</evidence>
<dbReference type="KEGG" id="aten:116288827"/>